<dbReference type="PANTHER" id="PTHR15382:SF8">
    <property type="entry name" value="CANOPY B"/>
    <property type="match status" value="1"/>
</dbReference>
<sequence length="85" mass="10146">MLYQNIENFQVELGMPFEMWDQPSAEIVALRQSCESLLEEYEEIIEEWFFEKTDSEDLFKKLCVQNAIKNGDINCFEKPYHSTEL</sequence>
<keyword evidence="4" id="KW-1185">Reference proteome</keyword>
<dbReference type="Pfam" id="PF11938">
    <property type="entry name" value="DUF3456"/>
    <property type="match status" value="1"/>
</dbReference>
<name>A0A1I7TLI7_9PELO</name>
<keyword evidence="2" id="KW-0732">Signal</keyword>
<dbReference type="Proteomes" id="UP000095282">
    <property type="component" value="Unplaced"/>
</dbReference>
<evidence type="ECO:0000313" key="5">
    <source>
        <dbReference type="WBParaSite" id="Csp11.Scaffold628.g7112.t1"/>
    </source>
</evidence>
<dbReference type="eggNOG" id="KOG4052">
    <property type="taxonomic scope" value="Eukaryota"/>
</dbReference>
<accession>A0A1I7TLI7</accession>
<evidence type="ECO:0000256" key="2">
    <source>
        <dbReference type="ARBA" id="ARBA00022729"/>
    </source>
</evidence>
<dbReference type="InterPro" id="IPR021852">
    <property type="entry name" value="DUF3456"/>
</dbReference>
<feature type="domain" description="DUF3456" evidence="3">
    <location>
        <begin position="8"/>
        <end position="66"/>
    </location>
</feature>
<organism evidence="4 5">
    <name type="scientific">Caenorhabditis tropicalis</name>
    <dbReference type="NCBI Taxonomy" id="1561998"/>
    <lineage>
        <taxon>Eukaryota</taxon>
        <taxon>Metazoa</taxon>
        <taxon>Ecdysozoa</taxon>
        <taxon>Nematoda</taxon>
        <taxon>Chromadorea</taxon>
        <taxon>Rhabditida</taxon>
        <taxon>Rhabditina</taxon>
        <taxon>Rhabditomorpha</taxon>
        <taxon>Rhabditoidea</taxon>
        <taxon>Rhabditidae</taxon>
        <taxon>Peloderinae</taxon>
        <taxon>Caenorhabditis</taxon>
    </lineage>
</organism>
<dbReference type="AlphaFoldDB" id="A0A1I7TLI7"/>
<evidence type="ECO:0000313" key="4">
    <source>
        <dbReference type="Proteomes" id="UP000095282"/>
    </source>
</evidence>
<dbReference type="PANTHER" id="PTHR15382">
    <property type="entry name" value="CTG4A-RELATED"/>
    <property type="match status" value="1"/>
</dbReference>
<evidence type="ECO:0000259" key="3">
    <source>
        <dbReference type="Pfam" id="PF11938"/>
    </source>
</evidence>
<reference evidence="5" key="1">
    <citation type="submission" date="2016-11" db="UniProtKB">
        <authorList>
            <consortium name="WormBaseParasite"/>
        </authorList>
    </citation>
    <scope>IDENTIFICATION</scope>
</reference>
<evidence type="ECO:0000256" key="1">
    <source>
        <dbReference type="ARBA" id="ARBA00007285"/>
    </source>
</evidence>
<protein>
    <submittedName>
        <fullName evidence="5">DUF3456 domain-containing protein</fullName>
    </submittedName>
</protein>
<proteinExistence type="inferred from homology"/>
<dbReference type="STRING" id="1561998.A0A1I7TLI7"/>
<dbReference type="WBParaSite" id="Csp11.Scaffold628.g7112.t1">
    <property type="protein sequence ID" value="Csp11.Scaffold628.g7112.t1"/>
    <property type="gene ID" value="Csp11.Scaffold628.g7112"/>
</dbReference>
<comment type="similarity">
    <text evidence="1">Belongs to the canopy family.</text>
</comment>